<keyword evidence="8" id="KW-1185">Reference proteome</keyword>
<dbReference type="InterPro" id="IPR014776">
    <property type="entry name" value="4pyrrole_Mease_sub2"/>
</dbReference>
<evidence type="ECO:0000313" key="8">
    <source>
        <dbReference type="Proteomes" id="UP000002315"/>
    </source>
</evidence>
<dbReference type="CDD" id="cd11641">
    <property type="entry name" value="Precorrin-4_C11-MT"/>
    <property type="match status" value="1"/>
</dbReference>
<dbReference type="Proteomes" id="UP000002315">
    <property type="component" value="Chromosome"/>
</dbReference>
<proteinExistence type="inferred from homology"/>
<dbReference type="HOGENOM" id="CLU_011276_7_1_2"/>
<dbReference type="GO" id="GO:0009236">
    <property type="term" value="P:cobalamin biosynthetic process"/>
    <property type="evidence" value="ECO:0007669"/>
    <property type="project" value="UniProtKB-KW"/>
</dbReference>
<protein>
    <submittedName>
        <fullName evidence="7">Precorrin-4 C11-methyltransferase</fullName>
        <ecNumber evidence="7">2.1.1.133</ecNumber>
    </submittedName>
</protein>
<feature type="domain" description="Tetrapyrrole methylase" evidence="6">
    <location>
        <begin position="4"/>
        <end position="209"/>
    </location>
</feature>
<dbReference type="OrthoDB" id="6633at2157"/>
<dbReference type="NCBIfam" id="TIGR01465">
    <property type="entry name" value="cobM_cbiF"/>
    <property type="match status" value="1"/>
</dbReference>
<dbReference type="EC" id="2.1.1.133" evidence="7"/>
<organism evidence="7 8">
    <name type="scientific">Methanothermus fervidus (strain ATCC 43054 / DSM 2088 / JCM 10308 / V24 S)</name>
    <dbReference type="NCBI Taxonomy" id="523846"/>
    <lineage>
        <taxon>Archaea</taxon>
        <taxon>Methanobacteriati</taxon>
        <taxon>Methanobacteriota</taxon>
        <taxon>Methanomada group</taxon>
        <taxon>Methanobacteria</taxon>
        <taxon>Methanobacteriales</taxon>
        <taxon>Methanothermaceae</taxon>
        <taxon>Methanothermus</taxon>
    </lineage>
</organism>
<dbReference type="Gene3D" id="3.30.950.10">
    <property type="entry name" value="Methyltransferase, Cobalt-precorrin-4 Transmethylase, Domain 2"/>
    <property type="match status" value="1"/>
</dbReference>
<name>E3GZA1_METFV</name>
<dbReference type="InterPro" id="IPR014777">
    <property type="entry name" value="4pyrrole_Mease_sub1"/>
</dbReference>
<comment type="similarity">
    <text evidence="1">Belongs to the precorrin methyltransferase family.</text>
</comment>
<dbReference type="Pfam" id="PF00590">
    <property type="entry name" value="TP_methylase"/>
    <property type="match status" value="1"/>
</dbReference>
<evidence type="ECO:0000256" key="1">
    <source>
        <dbReference type="ARBA" id="ARBA00005879"/>
    </source>
</evidence>
<reference evidence="7 8" key="1">
    <citation type="journal article" date="2010" name="Stand. Genomic Sci.">
        <title>Complete genome sequence of Methanothermus fervidus type strain (V24S).</title>
        <authorList>
            <person name="Anderson I."/>
            <person name="Djao O.D."/>
            <person name="Misra M."/>
            <person name="Chertkov O."/>
            <person name="Nolan M."/>
            <person name="Lucas S."/>
            <person name="Lapidus A."/>
            <person name="Del Rio T.G."/>
            <person name="Tice H."/>
            <person name="Cheng J.F."/>
            <person name="Tapia R."/>
            <person name="Han C."/>
            <person name="Goodwin L."/>
            <person name="Pitluck S."/>
            <person name="Liolios K."/>
            <person name="Ivanova N."/>
            <person name="Mavromatis K."/>
            <person name="Mikhailova N."/>
            <person name="Pati A."/>
            <person name="Brambilla E."/>
            <person name="Chen A."/>
            <person name="Palaniappan K."/>
            <person name="Land M."/>
            <person name="Hauser L."/>
            <person name="Chang Y.J."/>
            <person name="Jeffries C.D."/>
            <person name="Sikorski J."/>
            <person name="Spring S."/>
            <person name="Rohde M."/>
            <person name="Eichinger K."/>
            <person name="Huber H."/>
            <person name="Wirth R."/>
            <person name="Goker M."/>
            <person name="Detter J.C."/>
            <person name="Woyke T."/>
            <person name="Bristow J."/>
            <person name="Eisen J.A."/>
            <person name="Markowitz V."/>
            <person name="Hugenholtz P."/>
            <person name="Klenk H.P."/>
            <person name="Kyrpides N.C."/>
        </authorList>
    </citation>
    <scope>NUCLEOTIDE SEQUENCE [LARGE SCALE GENOMIC DNA]</scope>
    <source>
        <strain evidence="8">ATCC 43054 / DSM 2088 / JCM 10308 / V24 S</strain>
    </source>
</reference>
<gene>
    <name evidence="7" type="ordered locus">Mfer_0835</name>
</gene>
<dbReference type="PANTHER" id="PTHR45790">
    <property type="entry name" value="SIROHEME SYNTHASE-RELATED"/>
    <property type="match status" value="1"/>
</dbReference>
<dbReference type="InterPro" id="IPR050161">
    <property type="entry name" value="Siro_Cobalamin_biosynth"/>
</dbReference>
<evidence type="ECO:0000256" key="2">
    <source>
        <dbReference type="ARBA" id="ARBA00022573"/>
    </source>
</evidence>
<dbReference type="AlphaFoldDB" id="E3GZA1"/>
<accession>E3GZA1</accession>
<dbReference type="PANTHER" id="PTHR45790:SF4">
    <property type="entry name" value="COBALT-PRECORRIN-4 C(11)-METHYLTRANSFERASE"/>
    <property type="match status" value="1"/>
</dbReference>
<keyword evidence="4 7" id="KW-0808">Transferase</keyword>
<dbReference type="EMBL" id="CP002278">
    <property type="protein sequence ID" value="ADP77633.1"/>
    <property type="molecule type" value="Genomic_DNA"/>
</dbReference>
<sequence>MHGKVFFIGGGPGDPELLTLKAYKIIKKADVIIYAGSLVNEKILEFARDDAEVYNSASMTLEEIIEIIEDKAKENKIIARIHTGDPSIYGAIAEQMRELDKRGIPYEIIPGVSSLFAAAAALKVELTLPEISQTVIITRPAGRTPVPKREDIEKLAKHRATMCIFLGVHKIREIVDKLLKHYPPNTPVAVVKNASWEDETILQGTLENIVEKVENKGIKRSAIIIVGKILEAKDFKRSKLYNGDFAHGYRQ</sequence>
<dbReference type="SUPFAM" id="SSF53790">
    <property type="entry name" value="Tetrapyrrole methylase"/>
    <property type="match status" value="1"/>
</dbReference>
<dbReference type="InterPro" id="IPR035996">
    <property type="entry name" value="4pyrrol_Methylase_sf"/>
</dbReference>
<keyword evidence="3 7" id="KW-0489">Methyltransferase</keyword>
<evidence type="ECO:0000256" key="4">
    <source>
        <dbReference type="ARBA" id="ARBA00022679"/>
    </source>
</evidence>
<evidence type="ECO:0000256" key="5">
    <source>
        <dbReference type="ARBA" id="ARBA00022691"/>
    </source>
</evidence>
<keyword evidence="2" id="KW-0169">Cobalamin biosynthesis</keyword>
<dbReference type="InterPro" id="IPR006362">
    <property type="entry name" value="Cbl_synth_CobM/CibF"/>
</dbReference>
<keyword evidence="5" id="KW-0949">S-adenosyl-L-methionine</keyword>
<dbReference type="KEGG" id="mfv:Mfer_0835"/>
<dbReference type="GO" id="GO:0046026">
    <property type="term" value="F:precorrin-4 C11-methyltransferase activity"/>
    <property type="evidence" value="ECO:0007669"/>
    <property type="project" value="UniProtKB-EC"/>
</dbReference>
<evidence type="ECO:0000313" key="7">
    <source>
        <dbReference type="EMBL" id="ADP77633.1"/>
    </source>
</evidence>
<dbReference type="InterPro" id="IPR000878">
    <property type="entry name" value="4pyrrol_Mease"/>
</dbReference>
<dbReference type="Gene3D" id="3.40.1010.10">
    <property type="entry name" value="Cobalt-precorrin-4 Transmethylase, Domain 1"/>
    <property type="match status" value="1"/>
</dbReference>
<evidence type="ECO:0000259" key="6">
    <source>
        <dbReference type="Pfam" id="PF00590"/>
    </source>
</evidence>
<dbReference type="STRING" id="523846.Mfer_0835"/>
<dbReference type="GO" id="GO:0032259">
    <property type="term" value="P:methylation"/>
    <property type="evidence" value="ECO:0007669"/>
    <property type="project" value="UniProtKB-KW"/>
</dbReference>
<evidence type="ECO:0000256" key="3">
    <source>
        <dbReference type="ARBA" id="ARBA00022603"/>
    </source>
</evidence>